<feature type="transmembrane region" description="Helical" evidence="6">
    <location>
        <begin position="145"/>
        <end position="163"/>
    </location>
</feature>
<dbReference type="GO" id="GO:0005886">
    <property type="term" value="C:plasma membrane"/>
    <property type="evidence" value="ECO:0007669"/>
    <property type="project" value="UniProtKB-SubCell"/>
</dbReference>
<proteinExistence type="predicted"/>
<comment type="subcellular location">
    <subcellularLocation>
        <location evidence="1">Cell membrane</location>
        <topology evidence="1">Multi-pass membrane protein</topology>
    </subcellularLocation>
</comment>
<evidence type="ECO:0000256" key="6">
    <source>
        <dbReference type="SAM" id="Phobius"/>
    </source>
</evidence>
<organism evidence="7 8">
    <name type="scientific">Bacteroides uniformis</name>
    <dbReference type="NCBI Taxonomy" id="820"/>
    <lineage>
        <taxon>Bacteria</taxon>
        <taxon>Pseudomonadati</taxon>
        <taxon>Bacteroidota</taxon>
        <taxon>Bacteroidia</taxon>
        <taxon>Bacteroidales</taxon>
        <taxon>Bacteroidaceae</taxon>
        <taxon>Bacteroides</taxon>
    </lineage>
</organism>
<gene>
    <name evidence="7" type="ORF">ERS852554_00941</name>
</gene>
<feature type="transmembrane region" description="Helical" evidence="6">
    <location>
        <begin position="202"/>
        <end position="223"/>
    </location>
</feature>
<sequence>MLCAICKSSKYMQNMSIQSQNNKRLAKNTLILYARMLFTVGISFYSTRLILANLGVSDYGVYNVIGGFVSMFYMVTATMTQAVSRFLTFELGRNDPKKLQQTFSTSLNILLLLALLVVLLSETIGLWFVNTKLNIEPDRMTVANWIYQFSLLSFVLEMISVPYSASVISHEKMGAFAFVTIAKVFLTFGIALSLAASPIDKLVFYGILVLAVSVSIQLMYWIYCKKNFPECQYSTHIDKVLFKDMFGFAGWNFLTTCTSMLSSQGVGIMLNMHFGTAINAARGIASQINGTVGAFSRNFTTALNPQITKSYATGDIAYTTKLVCRGAKFSYLLFLFIALPCMFEVDFFLSKWLTEVPTYAGIFVQLTFLNTLVETLLNSNETLNRASGKIRKFQIIISVAQLLILIVSYIVLEITGNSILTVAVTNVIYLLIFIPRITVNKPFIGITFGYFFKHTLRGVMIVTCISTLVCFAFLSGMEQGWIRLFGTSIVSTLTIAITSWFFALTKGEREKTSSFIRKKIYAIKQN</sequence>
<reference evidence="7 8" key="1">
    <citation type="submission" date="2015-09" db="EMBL/GenBank/DDBJ databases">
        <authorList>
            <consortium name="Pathogen Informatics"/>
        </authorList>
    </citation>
    <scope>NUCLEOTIDE SEQUENCE [LARGE SCALE GENOMIC DNA]</scope>
    <source>
        <strain evidence="7 8">2789STDY5834942</strain>
    </source>
</reference>
<keyword evidence="2" id="KW-1003">Cell membrane</keyword>
<dbReference type="InterPro" id="IPR050833">
    <property type="entry name" value="Poly_Biosynth_Transport"/>
</dbReference>
<feature type="transmembrane region" description="Helical" evidence="6">
    <location>
        <begin position="30"/>
        <end position="52"/>
    </location>
</feature>
<evidence type="ECO:0000313" key="7">
    <source>
        <dbReference type="EMBL" id="CUP49756.1"/>
    </source>
</evidence>
<evidence type="ECO:0000313" key="8">
    <source>
        <dbReference type="Proteomes" id="UP000095788"/>
    </source>
</evidence>
<dbReference type="AlphaFoldDB" id="A0A174NQ80"/>
<keyword evidence="3 6" id="KW-0812">Transmembrane</keyword>
<feature type="transmembrane region" description="Helical" evidence="6">
    <location>
        <begin position="418"/>
        <end position="434"/>
    </location>
</feature>
<keyword evidence="5 6" id="KW-0472">Membrane</keyword>
<evidence type="ECO:0000256" key="4">
    <source>
        <dbReference type="ARBA" id="ARBA00022989"/>
    </source>
</evidence>
<keyword evidence="4 6" id="KW-1133">Transmembrane helix</keyword>
<dbReference type="Proteomes" id="UP000095788">
    <property type="component" value="Unassembled WGS sequence"/>
</dbReference>
<dbReference type="EMBL" id="CZBF01000001">
    <property type="protein sequence ID" value="CUP49756.1"/>
    <property type="molecule type" value="Genomic_DNA"/>
</dbReference>
<feature type="transmembrane region" description="Helical" evidence="6">
    <location>
        <begin position="175"/>
        <end position="196"/>
    </location>
</feature>
<feature type="transmembrane region" description="Helical" evidence="6">
    <location>
        <begin position="455"/>
        <end position="474"/>
    </location>
</feature>
<evidence type="ECO:0000256" key="2">
    <source>
        <dbReference type="ARBA" id="ARBA00022475"/>
    </source>
</evidence>
<feature type="transmembrane region" description="Helical" evidence="6">
    <location>
        <begin position="393"/>
        <end position="412"/>
    </location>
</feature>
<name>A0A174NQ80_BACUN</name>
<dbReference type="PANTHER" id="PTHR30250:SF26">
    <property type="entry name" value="PSMA PROTEIN"/>
    <property type="match status" value="1"/>
</dbReference>
<feature type="transmembrane region" description="Helical" evidence="6">
    <location>
        <begin position="480"/>
        <end position="504"/>
    </location>
</feature>
<evidence type="ECO:0000256" key="3">
    <source>
        <dbReference type="ARBA" id="ARBA00022692"/>
    </source>
</evidence>
<feature type="transmembrane region" description="Helical" evidence="6">
    <location>
        <begin position="331"/>
        <end position="350"/>
    </location>
</feature>
<feature type="transmembrane region" description="Helical" evidence="6">
    <location>
        <begin position="109"/>
        <end position="129"/>
    </location>
</feature>
<evidence type="ECO:0000256" key="1">
    <source>
        <dbReference type="ARBA" id="ARBA00004651"/>
    </source>
</evidence>
<feature type="transmembrane region" description="Helical" evidence="6">
    <location>
        <begin position="356"/>
        <end position="373"/>
    </location>
</feature>
<feature type="transmembrane region" description="Helical" evidence="6">
    <location>
        <begin position="64"/>
        <end position="88"/>
    </location>
</feature>
<dbReference type="PANTHER" id="PTHR30250">
    <property type="entry name" value="PST FAMILY PREDICTED COLANIC ACID TRANSPORTER"/>
    <property type="match status" value="1"/>
</dbReference>
<protein>
    <submittedName>
        <fullName evidence="7">Multi antimicrobial extrusion protein MatE</fullName>
    </submittedName>
</protein>
<accession>A0A174NQ80</accession>
<evidence type="ECO:0000256" key="5">
    <source>
        <dbReference type="ARBA" id="ARBA00023136"/>
    </source>
</evidence>